<dbReference type="InterPro" id="IPR029044">
    <property type="entry name" value="Nucleotide-diphossugar_trans"/>
</dbReference>
<reference evidence="10" key="1">
    <citation type="submission" date="2015-09" db="EMBL/GenBank/DDBJ databases">
        <authorList>
            <person name="Bertelli C."/>
        </authorList>
    </citation>
    <scope>NUCLEOTIDE SEQUENCE [LARGE SCALE GENOMIC DNA]</scope>
    <source>
        <strain evidence="10">KNic</strain>
    </source>
</reference>
<evidence type="ECO:0000256" key="2">
    <source>
        <dbReference type="ARBA" id="ARBA00022676"/>
    </source>
</evidence>
<dbReference type="InterPro" id="IPR001173">
    <property type="entry name" value="Glyco_trans_2-like"/>
</dbReference>
<organism evidence="9 10">
    <name type="scientific">Candidatus Protochlamydia naegleriophila</name>
    <dbReference type="NCBI Taxonomy" id="389348"/>
    <lineage>
        <taxon>Bacteria</taxon>
        <taxon>Pseudomonadati</taxon>
        <taxon>Chlamydiota</taxon>
        <taxon>Chlamydiia</taxon>
        <taxon>Parachlamydiales</taxon>
        <taxon>Parachlamydiaceae</taxon>
        <taxon>Candidatus Protochlamydia</taxon>
    </lineage>
</organism>
<keyword evidence="1" id="KW-1003">Cell membrane</keyword>
<evidence type="ECO:0000313" key="10">
    <source>
        <dbReference type="Proteomes" id="UP000069902"/>
    </source>
</evidence>
<dbReference type="InterPro" id="IPR050256">
    <property type="entry name" value="Glycosyltransferase_2"/>
</dbReference>
<evidence type="ECO:0000313" key="9">
    <source>
        <dbReference type="EMBL" id="CUI16180.1"/>
    </source>
</evidence>
<dbReference type="GO" id="GO:0009103">
    <property type="term" value="P:lipopolysaccharide biosynthetic process"/>
    <property type="evidence" value="ECO:0007669"/>
    <property type="project" value="UniProtKB-KW"/>
</dbReference>
<dbReference type="KEGG" id="pnl:PNK_0552"/>
<evidence type="ECO:0000256" key="4">
    <source>
        <dbReference type="ARBA" id="ARBA00022692"/>
    </source>
</evidence>
<dbReference type="Proteomes" id="UP000069902">
    <property type="component" value="Chromosome cPNK"/>
</dbReference>
<protein>
    <submittedName>
        <fullName evidence="9">Glycosyl transferase group 2 family protein</fullName>
    </submittedName>
</protein>
<keyword evidence="6" id="KW-1133">Transmembrane helix</keyword>
<dbReference type="RefSeq" id="WP_059060150.1">
    <property type="nucleotide sequence ID" value="NZ_LN879502.1"/>
</dbReference>
<feature type="domain" description="Glycosyltransferase 2-like" evidence="8">
    <location>
        <begin position="6"/>
        <end position="165"/>
    </location>
</feature>
<dbReference type="GO" id="GO:0099621">
    <property type="term" value="F:undecaprenyl-phosphate 4-deoxy-4-formamido-L-arabinose transferase activity"/>
    <property type="evidence" value="ECO:0007669"/>
    <property type="project" value="TreeGrafter"/>
</dbReference>
<keyword evidence="2" id="KW-0328">Glycosyltransferase</keyword>
<evidence type="ECO:0000256" key="1">
    <source>
        <dbReference type="ARBA" id="ARBA00022475"/>
    </source>
</evidence>
<evidence type="ECO:0000256" key="7">
    <source>
        <dbReference type="ARBA" id="ARBA00023136"/>
    </source>
</evidence>
<dbReference type="PATRIC" id="fig|389348.3.peg.608"/>
<evidence type="ECO:0000256" key="6">
    <source>
        <dbReference type="ARBA" id="ARBA00022989"/>
    </source>
</evidence>
<dbReference type="PANTHER" id="PTHR48090">
    <property type="entry name" value="UNDECAPRENYL-PHOSPHATE 4-DEOXY-4-FORMAMIDO-L-ARABINOSE TRANSFERASE-RELATED"/>
    <property type="match status" value="1"/>
</dbReference>
<proteinExistence type="predicted"/>
<dbReference type="InParanoid" id="A0A0U5JBK8"/>
<evidence type="ECO:0000256" key="5">
    <source>
        <dbReference type="ARBA" id="ARBA00022985"/>
    </source>
</evidence>
<keyword evidence="7" id="KW-0472">Membrane</keyword>
<keyword evidence="4" id="KW-0812">Transmembrane</keyword>
<dbReference type="SUPFAM" id="SSF53448">
    <property type="entry name" value="Nucleotide-diphospho-sugar transferases"/>
    <property type="match status" value="1"/>
</dbReference>
<accession>A0A0U5JBK8</accession>
<dbReference type="PANTHER" id="PTHR48090:SF3">
    <property type="entry name" value="UNDECAPRENYL-PHOSPHATE 4-DEOXY-4-FORMAMIDO-L-ARABINOSE TRANSFERASE"/>
    <property type="match status" value="1"/>
</dbReference>
<dbReference type="FunCoup" id="A0A0U5JBK8">
    <property type="interactions" value="319"/>
</dbReference>
<evidence type="ECO:0000259" key="8">
    <source>
        <dbReference type="Pfam" id="PF00535"/>
    </source>
</evidence>
<name>A0A0U5JBK8_9BACT</name>
<keyword evidence="10" id="KW-1185">Reference proteome</keyword>
<keyword evidence="3 9" id="KW-0808">Transferase</keyword>
<dbReference type="Pfam" id="PF00535">
    <property type="entry name" value="Glycos_transf_2"/>
    <property type="match status" value="1"/>
</dbReference>
<dbReference type="Gene3D" id="3.90.550.10">
    <property type="entry name" value="Spore Coat Polysaccharide Biosynthesis Protein SpsA, Chain A"/>
    <property type="match status" value="1"/>
</dbReference>
<dbReference type="AlphaFoldDB" id="A0A0U5JBK8"/>
<sequence length="240" mass="27538">MSMYYSVVIPLKNEESNIIDLIAELEPVMNGLAKPWELICIDDGSTDQTRTVLKELAKQKPYLRPIFFKKNYGQSSAFEAGFKAAQGEFVITLDGDRQNDPADIPKLLAESTDCDLVCGIRLNRKDTWSKRLISKSANFVRSRLCGDGVQDTGCSLKIYRSTCLKQIKMYNGMHRFLPALFRIEGFTIKQVPVNHRERTQGKSNYNFLNRSLNTVADLWAVRWMRKRHLNYQIENDSSLT</sequence>
<keyword evidence="5" id="KW-0448">Lipopolysaccharide biosynthesis</keyword>
<gene>
    <name evidence="9" type="ORF">PNK_0552</name>
</gene>
<evidence type="ECO:0000256" key="3">
    <source>
        <dbReference type="ARBA" id="ARBA00022679"/>
    </source>
</evidence>
<dbReference type="EMBL" id="LN879502">
    <property type="protein sequence ID" value="CUI16180.1"/>
    <property type="molecule type" value="Genomic_DNA"/>
</dbReference>
<dbReference type="CDD" id="cd04187">
    <property type="entry name" value="DPM1_like_bac"/>
    <property type="match status" value="1"/>
</dbReference>
<dbReference type="STRING" id="389348.PNK_0552"/>
<dbReference type="GO" id="GO:0005886">
    <property type="term" value="C:plasma membrane"/>
    <property type="evidence" value="ECO:0007669"/>
    <property type="project" value="TreeGrafter"/>
</dbReference>